<keyword evidence="3" id="KW-1185">Reference proteome</keyword>
<name>O01872_CAEEL</name>
<dbReference type="OrthoDB" id="5856972at2759"/>
<dbReference type="PIR" id="T30922">
    <property type="entry name" value="T30922"/>
</dbReference>
<keyword evidence="1" id="KW-0812">Transmembrane</keyword>
<dbReference type="UCSC" id="D1007.3">
    <property type="organism name" value="c. elegans"/>
</dbReference>
<dbReference type="HOGENOM" id="CLU_1107951_0_0_1"/>
<dbReference type="InParanoid" id="O01872"/>
<dbReference type="AGR" id="WB:WBGene00017001"/>
<dbReference type="eggNOG" id="ENOG502THAI">
    <property type="taxonomic scope" value="Eukaryota"/>
</dbReference>
<dbReference type="OMA" id="ICCCSRY"/>
<protein>
    <submittedName>
        <fullName evidence="2">Uncharacterized protein</fullName>
    </submittedName>
</protein>
<dbReference type="RefSeq" id="NP_491395.1">
    <property type="nucleotide sequence ID" value="NM_058994.1"/>
</dbReference>
<dbReference type="AlphaFoldDB" id="O01872"/>
<sequence>MSPNSPSSSICCCSRYFRRSSSSQQQQQQNLENIQSTQLEPIEIKVNGQSHLMIPHVAIRPSNTQPAQTAIAEIPVPLATDTLSEINVDIFETARTSRTFSDGKLHPMKDLIRMIRIEEGLDVTPRPDPLPLQVSAVQPSSSTAVQMPTIPEIPEIPEIRRKHSKPRKAVFNEDGDITTRSIASHPRENHLPVYTITNSRKLSAESIGVPVATIPQSHSRAMVRSSPITRQINSAPQIITAFVAFTYACITTIFTSFTNFFSKK</sequence>
<dbReference type="Proteomes" id="UP000001940">
    <property type="component" value="Chromosome I"/>
</dbReference>
<accession>O01872</accession>
<dbReference type="FunCoup" id="O01872">
    <property type="interactions" value="268"/>
</dbReference>
<keyword evidence="1" id="KW-1133">Transmembrane helix</keyword>
<evidence type="ECO:0000256" key="1">
    <source>
        <dbReference type="SAM" id="Phobius"/>
    </source>
</evidence>
<dbReference type="CTD" id="183886"/>
<dbReference type="PaxDb" id="6239-D1007.3"/>
<reference key="2">
    <citation type="submission" date="2016-02" db="EMBL/GenBank/DDBJ databases">
        <authorList>
            <consortium name="WormBase Consortium"/>
            <person name="WormBase"/>
        </authorList>
    </citation>
    <scope>NUCLEOTIDE SEQUENCE</scope>
</reference>
<evidence type="ECO:0000313" key="4">
    <source>
        <dbReference type="WormBase" id="D1007.3"/>
    </source>
</evidence>
<dbReference type="Bgee" id="WBGene00017001">
    <property type="expression patterns" value="Expressed in pharyngeal muscle cell (C elegans) and 3 other cell types or tissues"/>
</dbReference>
<gene>
    <name evidence="2" type="ORF">CELE_D1007.3</name>
    <name evidence="2 4" type="ORF">D1007.3</name>
</gene>
<evidence type="ECO:0000313" key="3">
    <source>
        <dbReference type="Proteomes" id="UP000001940"/>
    </source>
</evidence>
<dbReference type="WormBase" id="D1007.3">
    <property type="protein sequence ID" value="CE09038"/>
    <property type="gene ID" value="WBGene00017001"/>
</dbReference>
<dbReference type="GeneID" id="183886"/>
<organism evidence="2 3">
    <name type="scientific">Caenorhabditis elegans</name>
    <dbReference type="NCBI Taxonomy" id="6239"/>
    <lineage>
        <taxon>Eukaryota</taxon>
        <taxon>Metazoa</taxon>
        <taxon>Ecdysozoa</taxon>
        <taxon>Nematoda</taxon>
        <taxon>Chromadorea</taxon>
        <taxon>Rhabditida</taxon>
        <taxon>Rhabditina</taxon>
        <taxon>Rhabditomorpha</taxon>
        <taxon>Rhabditoidea</taxon>
        <taxon>Rhabditidae</taxon>
        <taxon>Peloderinae</taxon>
        <taxon>Caenorhabditis</taxon>
    </lineage>
</organism>
<reference evidence="2 3" key="1">
    <citation type="journal article" date="1998" name="Science">
        <title>Genome sequence of the nematode C. elegans: a platform for investigating biology.</title>
        <authorList>
            <consortium name="The C. elegans sequencing consortium"/>
            <person name="Sulson J.E."/>
            <person name="Waterston R."/>
        </authorList>
    </citation>
    <scope>NUCLEOTIDE SEQUENCE [LARGE SCALE GENOMIC DNA]</scope>
    <source>
        <strain evidence="2 3">Bristol N2</strain>
    </source>
</reference>
<keyword evidence="1" id="KW-0472">Membrane</keyword>
<feature type="transmembrane region" description="Helical" evidence="1">
    <location>
        <begin position="238"/>
        <end position="261"/>
    </location>
</feature>
<proteinExistence type="predicted"/>
<dbReference type="KEGG" id="cel:CELE_D1007.3"/>
<dbReference type="EMBL" id="BX284601">
    <property type="protein sequence ID" value="CCD67313.1"/>
    <property type="molecule type" value="Genomic_DNA"/>
</dbReference>
<evidence type="ECO:0000313" key="2">
    <source>
        <dbReference type="EMBL" id="CCD67313.1"/>
    </source>
</evidence>